<accession>A0AA88I1J6</accession>
<dbReference type="PANTHER" id="PTHR46599:SF3">
    <property type="entry name" value="PIGGYBAC TRANSPOSABLE ELEMENT-DERIVED PROTEIN 4"/>
    <property type="match status" value="1"/>
</dbReference>
<dbReference type="PANTHER" id="PTHR46599">
    <property type="entry name" value="PIGGYBAC TRANSPOSABLE ELEMENT-DERIVED PROTEIN 4"/>
    <property type="match status" value="1"/>
</dbReference>
<name>A0AA88I1J6_ARTSF</name>
<dbReference type="EMBL" id="JAVRJZ010000014">
    <property type="protein sequence ID" value="KAK2713527.1"/>
    <property type="molecule type" value="Genomic_DNA"/>
</dbReference>
<protein>
    <recommendedName>
        <fullName evidence="1">PiggyBac transposable element-derived protein domain-containing protein</fullName>
    </recommendedName>
</protein>
<dbReference type="Proteomes" id="UP001187531">
    <property type="component" value="Unassembled WGS sequence"/>
</dbReference>
<reference evidence="2" key="1">
    <citation type="submission" date="2023-07" db="EMBL/GenBank/DDBJ databases">
        <title>Chromosome-level genome assembly of Artemia franciscana.</title>
        <authorList>
            <person name="Jo E."/>
        </authorList>
    </citation>
    <scope>NUCLEOTIDE SEQUENCE</scope>
    <source>
        <tissue evidence="2">Whole body</tissue>
    </source>
</reference>
<feature type="domain" description="PiggyBac transposable element-derived protein" evidence="1">
    <location>
        <begin position="40"/>
        <end position="118"/>
    </location>
</feature>
<dbReference type="Pfam" id="PF13843">
    <property type="entry name" value="DDE_Tnp_1_7"/>
    <property type="match status" value="1"/>
</dbReference>
<evidence type="ECO:0000313" key="2">
    <source>
        <dbReference type="EMBL" id="KAK2713527.1"/>
    </source>
</evidence>
<keyword evidence="3" id="KW-1185">Reference proteome</keyword>
<gene>
    <name evidence="2" type="ORF">QYM36_009414</name>
</gene>
<evidence type="ECO:0000259" key="1">
    <source>
        <dbReference type="Pfam" id="PF13843"/>
    </source>
</evidence>
<sequence>MRKRISTSQSNILNVLEEMRSDLSDLDEEDVLDNLGITAGQKDRPFKLRPMIDLLNFRLKPLAKPGTYLSVDESIILFKGRSTQKQYNPMKPIKRGYKLWCLASMIDYVYNFDVYQEKFQAIEDDFGFGF</sequence>
<comment type="caution">
    <text evidence="2">The sequence shown here is derived from an EMBL/GenBank/DDBJ whole genome shotgun (WGS) entry which is preliminary data.</text>
</comment>
<proteinExistence type="predicted"/>
<evidence type="ECO:0000313" key="3">
    <source>
        <dbReference type="Proteomes" id="UP001187531"/>
    </source>
</evidence>
<dbReference type="InterPro" id="IPR029526">
    <property type="entry name" value="PGBD"/>
</dbReference>
<organism evidence="2 3">
    <name type="scientific">Artemia franciscana</name>
    <name type="common">Brine shrimp</name>
    <name type="synonym">Artemia sanfranciscana</name>
    <dbReference type="NCBI Taxonomy" id="6661"/>
    <lineage>
        <taxon>Eukaryota</taxon>
        <taxon>Metazoa</taxon>
        <taxon>Ecdysozoa</taxon>
        <taxon>Arthropoda</taxon>
        <taxon>Crustacea</taxon>
        <taxon>Branchiopoda</taxon>
        <taxon>Anostraca</taxon>
        <taxon>Artemiidae</taxon>
        <taxon>Artemia</taxon>
    </lineage>
</organism>
<dbReference type="AlphaFoldDB" id="A0AA88I1J6"/>